<dbReference type="InterPro" id="IPR051533">
    <property type="entry name" value="WaaL-like"/>
</dbReference>
<dbReference type="AlphaFoldDB" id="K9UDZ8"/>
<accession>K9UDZ8</accession>
<dbReference type="EMBL" id="CP003600">
    <property type="protein sequence ID" value="AFY92661.1"/>
    <property type="molecule type" value="Genomic_DNA"/>
</dbReference>
<dbReference type="GO" id="GO:0016874">
    <property type="term" value="F:ligase activity"/>
    <property type="evidence" value="ECO:0007669"/>
    <property type="project" value="UniProtKB-KW"/>
</dbReference>
<dbReference type="PANTHER" id="PTHR37422">
    <property type="entry name" value="TEICHURONIC ACID BIOSYNTHESIS PROTEIN TUAE"/>
    <property type="match status" value="1"/>
</dbReference>
<evidence type="ECO:0000313" key="8">
    <source>
        <dbReference type="Proteomes" id="UP000010366"/>
    </source>
</evidence>
<dbReference type="PANTHER" id="PTHR37422:SF23">
    <property type="entry name" value="TEICHURONIC ACID BIOSYNTHESIS PROTEIN TUAE"/>
    <property type="match status" value="1"/>
</dbReference>
<dbReference type="Pfam" id="PF04932">
    <property type="entry name" value="Wzy_C"/>
    <property type="match status" value="1"/>
</dbReference>
<dbReference type="HOGENOM" id="CLU_537155_0_0_3"/>
<evidence type="ECO:0000313" key="7">
    <source>
        <dbReference type="EMBL" id="AFY92661.1"/>
    </source>
</evidence>
<feature type="transmembrane region" description="Helical" evidence="5">
    <location>
        <begin position="38"/>
        <end position="66"/>
    </location>
</feature>
<dbReference type="InterPro" id="IPR007016">
    <property type="entry name" value="O-antigen_ligase-rel_domated"/>
</dbReference>
<feature type="transmembrane region" description="Helical" evidence="5">
    <location>
        <begin position="12"/>
        <end position="32"/>
    </location>
</feature>
<dbReference type="OrthoDB" id="572012at2"/>
<comment type="subcellular location">
    <subcellularLocation>
        <location evidence="1">Membrane</location>
        <topology evidence="1">Multi-pass membrane protein</topology>
    </subcellularLocation>
</comment>
<name>K9UDZ8_CHAP6</name>
<feature type="transmembrane region" description="Helical" evidence="5">
    <location>
        <begin position="394"/>
        <end position="415"/>
    </location>
</feature>
<keyword evidence="2 5" id="KW-0812">Transmembrane</keyword>
<reference evidence="7 8" key="1">
    <citation type="submission" date="2012-05" db="EMBL/GenBank/DDBJ databases">
        <title>Finished chromosome of genome of Chamaesiphon sp. PCC 6605.</title>
        <authorList>
            <consortium name="US DOE Joint Genome Institute"/>
            <person name="Gugger M."/>
            <person name="Coursin T."/>
            <person name="Rippka R."/>
            <person name="Tandeau De Marsac N."/>
            <person name="Huntemann M."/>
            <person name="Wei C.-L."/>
            <person name="Han J."/>
            <person name="Detter J.C."/>
            <person name="Han C."/>
            <person name="Tapia R."/>
            <person name="Chen A."/>
            <person name="Kyrpides N."/>
            <person name="Mavromatis K."/>
            <person name="Markowitz V."/>
            <person name="Szeto E."/>
            <person name="Ivanova N."/>
            <person name="Pagani I."/>
            <person name="Pati A."/>
            <person name="Goodwin L."/>
            <person name="Nordberg H.P."/>
            <person name="Cantor M.N."/>
            <person name="Hua S.X."/>
            <person name="Woyke T."/>
            <person name="Kerfeld C.A."/>
        </authorList>
    </citation>
    <scope>NUCLEOTIDE SEQUENCE [LARGE SCALE GENOMIC DNA]</scope>
    <source>
        <strain evidence="8">ATCC 27169 / PCC 6605</strain>
    </source>
</reference>
<feature type="domain" description="O-antigen ligase-related" evidence="6">
    <location>
        <begin position="252"/>
        <end position="401"/>
    </location>
</feature>
<dbReference type="PATRIC" id="fig|1173020.3.peg.1725"/>
<dbReference type="Proteomes" id="UP000010366">
    <property type="component" value="Chromosome"/>
</dbReference>
<evidence type="ECO:0000256" key="5">
    <source>
        <dbReference type="SAM" id="Phobius"/>
    </source>
</evidence>
<proteinExistence type="predicted"/>
<feature type="transmembrane region" description="Helical" evidence="5">
    <location>
        <begin position="427"/>
        <end position="448"/>
    </location>
</feature>
<dbReference type="KEGG" id="cmp:Cha6605_1496"/>
<keyword evidence="8" id="KW-1185">Reference proteome</keyword>
<keyword evidence="4 5" id="KW-0472">Membrane</keyword>
<sequence>MFARNHQGHFSNLTLAIGLAGSLLGFAVGILAGVQPLYLALGMGAVVVVLCFFKNFEATVLGLLLLRSALDPFSAQQIPAAFAIGAIVLTLLYVVAMALTERPIHTDGFWWFFAGWTAVQGLWVMLLPLGLLGMDGSFWPESLREWIRLCSWVMVYLLVMQMKATTSPQRVIACLFWSLLIPLTVAALQVIAPSVLPPIFSGVTGAGIESIGEVSRVNGTLGLANTFATFCLLFLLLTWWQIGQVKRRWPWLLLLGAIVFFIVSTKSLFVLLMMAIAILVLTAPRLKAIELLGGMAILTIAIGLFAGSDAGRERLASLYATPLLNPDIDVSRAILLSATDNNSFNWRIAQWTFLLQAWQQYPVMGYGLLTCSKLTVLHNYAHNEYVRALTEGGIVGLIAFIGFLGVQIGRLLYLARQSPPGSDRRNFCWTLLAMLLATIVGMITENIWTHTTLFFYWWTLMAVAGWDWQESPQSYGVVEQQQTEVYL</sequence>
<feature type="transmembrane region" description="Helical" evidence="5">
    <location>
        <begin position="111"/>
        <end position="134"/>
    </location>
</feature>
<feature type="transmembrane region" description="Helical" evidence="5">
    <location>
        <begin position="221"/>
        <end position="240"/>
    </location>
</feature>
<evidence type="ECO:0000256" key="3">
    <source>
        <dbReference type="ARBA" id="ARBA00022989"/>
    </source>
</evidence>
<dbReference type="GO" id="GO:0016020">
    <property type="term" value="C:membrane"/>
    <property type="evidence" value="ECO:0007669"/>
    <property type="project" value="UniProtKB-SubCell"/>
</dbReference>
<feature type="transmembrane region" description="Helical" evidence="5">
    <location>
        <begin position="252"/>
        <end position="281"/>
    </location>
</feature>
<feature type="transmembrane region" description="Helical" evidence="5">
    <location>
        <begin position="78"/>
        <end position="99"/>
    </location>
</feature>
<evidence type="ECO:0000256" key="4">
    <source>
        <dbReference type="ARBA" id="ARBA00023136"/>
    </source>
</evidence>
<keyword evidence="7" id="KW-0436">Ligase</keyword>
<dbReference type="eggNOG" id="COG3307">
    <property type="taxonomic scope" value="Bacteria"/>
</dbReference>
<dbReference type="RefSeq" id="WP_015158839.1">
    <property type="nucleotide sequence ID" value="NC_019697.1"/>
</dbReference>
<evidence type="ECO:0000259" key="6">
    <source>
        <dbReference type="Pfam" id="PF04932"/>
    </source>
</evidence>
<protein>
    <submittedName>
        <fullName evidence="7">Lipid A core-O-antigen ligase-like enyme</fullName>
    </submittedName>
</protein>
<gene>
    <name evidence="7" type="ORF">Cha6605_1496</name>
</gene>
<evidence type="ECO:0000256" key="2">
    <source>
        <dbReference type="ARBA" id="ARBA00022692"/>
    </source>
</evidence>
<keyword evidence="3 5" id="KW-1133">Transmembrane helix</keyword>
<organism evidence="7 8">
    <name type="scientific">Chamaesiphon minutus (strain ATCC 27169 / PCC 6605)</name>
    <dbReference type="NCBI Taxonomy" id="1173020"/>
    <lineage>
        <taxon>Bacteria</taxon>
        <taxon>Bacillati</taxon>
        <taxon>Cyanobacteriota</taxon>
        <taxon>Cyanophyceae</taxon>
        <taxon>Gomontiellales</taxon>
        <taxon>Chamaesiphonaceae</taxon>
        <taxon>Chamaesiphon</taxon>
    </lineage>
</organism>
<evidence type="ECO:0000256" key="1">
    <source>
        <dbReference type="ARBA" id="ARBA00004141"/>
    </source>
</evidence>
<feature type="transmembrane region" description="Helical" evidence="5">
    <location>
        <begin position="176"/>
        <end position="200"/>
    </location>
</feature>
<dbReference type="STRING" id="1173020.Cha6605_1496"/>
<feature type="transmembrane region" description="Helical" evidence="5">
    <location>
        <begin position="288"/>
        <end position="307"/>
    </location>
</feature>